<feature type="transmembrane region" description="Helical" evidence="1">
    <location>
        <begin position="176"/>
        <end position="194"/>
    </location>
</feature>
<keyword evidence="3" id="KW-1185">Reference proteome</keyword>
<accession>A0AAP2CXR7</accession>
<dbReference type="Proteomes" id="UP001315686">
    <property type="component" value="Unassembled WGS sequence"/>
</dbReference>
<feature type="transmembrane region" description="Helical" evidence="1">
    <location>
        <begin position="104"/>
        <end position="132"/>
    </location>
</feature>
<organism evidence="2 3">
    <name type="scientific">Harenicola maris</name>
    <dbReference type="NCBI Taxonomy" id="2841044"/>
    <lineage>
        <taxon>Bacteria</taxon>
        <taxon>Pseudomonadati</taxon>
        <taxon>Pseudomonadota</taxon>
        <taxon>Alphaproteobacteria</taxon>
        <taxon>Rhodobacterales</taxon>
        <taxon>Paracoccaceae</taxon>
        <taxon>Harenicola</taxon>
    </lineage>
</organism>
<evidence type="ECO:0000256" key="1">
    <source>
        <dbReference type="SAM" id="Phobius"/>
    </source>
</evidence>
<keyword evidence="1" id="KW-0812">Transmembrane</keyword>
<proteinExistence type="predicted"/>
<protein>
    <submittedName>
        <fullName evidence="2">Paraquat-inducible protein A</fullName>
    </submittedName>
</protein>
<name>A0AAP2CXR7_9RHOB</name>
<keyword evidence="1" id="KW-1133">Transmembrane helix</keyword>
<dbReference type="AlphaFoldDB" id="A0AAP2CXR7"/>
<feature type="transmembrane region" description="Helical" evidence="1">
    <location>
        <begin position="56"/>
        <end position="76"/>
    </location>
</feature>
<dbReference type="EMBL" id="JADQAZ010000004">
    <property type="protein sequence ID" value="MBT0959448.1"/>
    <property type="molecule type" value="Genomic_DNA"/>
</dbReference>
<reference evidence="2 3" key="1">
    <citation type="journal article" date="2021" name="Arch. Microbiol.">
        <title>Harenicola maris gen. nov., sp. nov. isolated from the Sea of Japan shallow sediments.</title>
        <authorList>
            <person name="Romanenko L.A."/>
            <person name="Kurilenko V.V."/>
            <person name="Chernysheva N.Y."/>
            <person name="Tekutyeva L.A."/>
            <person name="Velansky P.V."/>
            <person name="Svetashev V.I."/>
            <person name="Isaeva M.P."/>
        </authorList>
    </citation>
    <scope>NUCLEOTIDE SEQUENCE [LARGE SCALE GENOMIC DNA]</scope>
    <source>
        <strain evidence="2 3">KMM 3653</strain>
    </source>
</reference>
<comment type="caution">
    <text evidence="2">The sequence shown here is derived from an EMBL/GenBank/DDBJ whole genome shotgun (WGS) entry which is preliminary data.</text>
</comment>
<dbReference type="InterPro" id="IPR007498">
    <property type="entry name" value="PqiA-like"/>
</dbReference>
<gene>
    <name evidence="2" type="ORF">IV417_18815</name>
</gene>
<sequence>MNAAAPQTEINPDEIIVCPTCDAAYHLQRPSFDERAVCERCHTALITPRRKAGMQIIALALSVLILVVAAVCFPFLSIRAAGATNSISVLETALAFRGEAYGPLAWVVLGFIVVIPFVRAVLSIYVLVPLVFERPVYRGAKEAFKWLDRLHPWSMAEIFVLGCAVALVKVADLAEIRFGAAFWMFCGLVVVVLVQDSFLCRWSVWNSLVHPRKQ</sequence>
<dbReference type="RefSeq" id="WP_327795682.1">
    <property type="nucleotide sequence ID" value="NZ_JADQAZ010000004.1"/>
</dbReference>
<keyword evidence="1" id="KW-0472">Membrane</keyword>
<feature type="transmembrane region" description="Helical" evidence="1">
    <location>
        <begin position="153"/>
        <end position="170"/>
    </location>
</feature>
<evidence type="ECO:0000313" key="3">
    <source>
        <dbReference type="Proteomes" id="UP001315686"/>
    </source>
</evidence>
<evidence type="ECO:0000313" key="2">
    <source>
        <dbReference type="EMBL" id="MBT0959448.1"/>
    </source>
</evidence>
<dbReference type="Pfam" id="PF04403">
    <property type="entry name" value="PqiA"/>
    <property type="match status" value="1"/>
</dbReference>